<dbReference type="EMBL" id="QICS01000002">
    <property type="protein sequence ID" value="PXV93449.1"/>
    <property type="molecule type" value="Genomic_DNA"/>
</dbReference>
<comment type="caution">
    <text evidence="9">The sequence shown here is derived from an EMBL/GenBank/DDBJ whole genome shotgun (WGS) entry which is preliminary data.</text>
</comment>
<comment type="pathway">
    <text evidence="6">Polyol metabolism; myo-inositol degradation into acetyl-CoA; acetyl-CoA from myo-inositol: step 5/7.</text>
</comment>
<evidence type="ECO:0000313" key="11">
    <source>
        <dbReference type="Proteomes" id="UP000247523"/>
    </source>
</evidence>
<dbReference type="PROSITE" id="PS00584">
    <property type="entry name" value="PFKB_KINASES_2"/>
    <property type="match status" value="1"/>
</dbReference>
<keyword evidence="2 6" id="KW-0808">Transferase</keyword>
<comment type="similarity">
    <text evidence="1 6">Belongs to the carbohydrate kinase PfkB family.</text>
</comment>
<evidence type="ECO:0000256" key="4">
    <source>
        <dbReference type="ARBA" id="ARBA00022777"/>
    </source>
</evidence>
<dbReference type="InterPro" id="IPR050306">
    <property type="entry name" value="PfkB_Carbo_kinase"/>
</dbReference>
<dbReference type="Pfam" id="PF00294">
    <property type="entry name" value="PfkB"/>
    <property type="match status" value="1"/>
</dbReference>
<dbReference type="AlphaFoldDB" id="A0A255IT65"/>
<keyword evidence="10" id="KW-1185">Reference proteome</keyword>
<evidence type="ECO:0000256" key="1">
    <source>
        <dbReference type="ARBA" id="ARBA00010688"/>
    </source>
</evidence>
<dbReference type="NCBIfam" id="TIGR04382">
    <property type="entry name" value="myo_inos_iolC_N"/>
    <property type="match status" value="1"/>
</dbReference>
<dbReference type="Proteomes" id="UP000247523">
    <property type="component" value="Unassembled WGS sequence"/>
</dbReference>
<keyword evidence="5 6" id="KW-0067">ATP-binding</keyword>
<dbReference type="InterPro" id="IPR011611">
    <property type="entry name" value="PfkB_dom"/>
</dbReference>
<evidence type="ECO:0000256" key="2">
    <source>
        <dbReference type="ARBA" id="ARBA00022679"/>
    </source>
</evidence>
<dbReference type="InterPro" id="IPR002173">
    <property type="entry name" value="Carboh/pur_kinase_PfkB_CS"/>
</dbReference>
<dbReference type="Gene3D" id="2.20.150.10">
    <property type="entry name" value="putative 5-dehydro-2- deoxygluconokinase"/>
    <property type="match status" value="1"/>
</dbReference>
<name>A0A255IT65_9FIRM</name>
<dbReference type="Proteomes" id="UP000216411">
    <property type="component" value="Unassembled WGS sequence"/>
</dbReference>
<dbReference type="CDD" id="cd01166">
    <property type="entry name" value="KdgK"/>
    <property type="match status" value="1"/>
</dbReference>
<evidence type="ECO:0000313" key="9">
    <source>
        <dbReference type="EMBL" id="RDY31822.1"/>
    </source>
</evidence>
<dbReference type="OrthoDB" id="9813569at2"/>
<dbReference type="EC" id="2.7.1.92" evidence="6"/>
<reference evidence="9 10" key="1">
    <citation type="journal article" date="2017" name="Genome Announc.">
        <title>Draft Genome Sequence of a Sporulating and Motile Strain of Lachnotalea glycerini Isolated from Water in Quebec City, Canada.</title>
        <authorList>
            <person name="Maheux A.F."/>
            <person name="Boudreau D.K."/>
            <person name="Berube E."/>
            <person name="Boissinot M."/>
            <person name="Raymond F."/>
            <person name="Brodeur S."/>
            <person name="Corbeil J."/>
            <person name="Isabel S."/>
            <person name="Omar R.F."/>
            <person name="Bergeron M.G."/>
        </authorList>
    </citation>
    <scope>NUCLEOTIDE SEQUENCE [LARGE SCALE GENOMIC DNA]</scope>
    <source>
        <strain evidence="9 10">CCRI-19302</strain>
    </source>
</reference>
<reference evidence="8 11" key="2">
    <citation type="submission" date="2018-05" db="EMBL/GenBank/DDBJ databases">
        <title>Genomic Encyclopedia of Type Strains, Phase IV (KMG-IV): sequencing the most valuable type-strain genomes for metagenomic binning, comparative biology and taxonomic classification.</title>
        <authorList>
            <person name="Goeker M."/>
        </authorList>
    </citation>
    <scope>NUCLEOTIDE SEQUENCE [LARGE SCALE GENOMIC DNA]</scope>
    <source>
        <strain evidence="8 11">DSM 28816</strain>
    </source>
</reference>
<dbReference type="InterPro" id="IPR030830">
    <property type="entry name" value="Myo_inos_IolC"/>
</dbReference>
<gene>
    <name evidence="6 9" type="primary">iolC</name>
    <name evidence="8" type="ORF">C8E03_102217</name>
    <name evidence="9" type="ORF">CG710_007510</name>
</gene>
<evidence type="ECO:0000313" key="8">
    <source>
        <dbReference type="EMBL" id="PXV93449.1"/>
    </source>
</evidence>
<keyword evidence="4 6" id="KW-0418">Kinase</keyword>
<evidence type="ECO:0000256" key="5">
    <source>
        <dbReference type="ARBA" id="ARBA00022840"/>
    </source>
</evidence>
<dbReference type="RefSeq" id="WP_094375670.1">
    <property type="nucleotide sequence ID" value="NZ_NOKA02000009.1"/>
</dbReference>
<feature type="domain" description="Carbohydrate kinase PfkB" evidence="7">
    <location>
        <begin position="14"/>
        <end position="315"/>
    </location>
</feature>
<sequence>MGYIQFDQSKEIDLILVGRVAVDFNPVDYYKPLSESTTFKKYLGGSPANIAVGMARLGKKIGFIGKVSDDQFGDFVTNFFDKEGIDTSHITRCKNGEKIGLTFTEILSETESSILMYRDGIADLRLDVSDVDEDYIKKGKAILISGTALAQSPSREAALKALALAKKNNLVVIFDIDYRPYNWNNMDEIAIYYSIVAKQSDVILGSREEFDLTEQMIEQGRTDEQTAAYFHAIGSKIVVVKHGKDGSTAYTNDGNHYSIKPFPVKLLKSFGGGDGYASAFLYGLFEGMEIIDCLELGSASAAMLVASHACSQDMPSVSAVKEFIAESKKKYGDMIARV</sequence>
<dbReference type="InterPro" id="IPR029056">
    <property type="entry name" value="Ribokinase-like"/>
</dbReference>
<evidence type="ECO:0000256" key="3">
    <source>
        <dbReference type="ARBA" id="ARBA00022741"/>
    </source>
</evidence>
<dbReference type="GO" id="GO:0019310">
    <property type="term" value="P:inositol catabolic process"/>
    <property type="evidence" value="ECO:0007669"/>
    <property type="project" value="UniProtKB-UniRule"/>
</dbReference>
<accession>A0A255IT65</accession>
<organism evidence="9 10">
    <name type="scientific">Lachnotalea glycerini</name>
    <dbReference type="NCBI Taxonomy" id="1763509"/>
    <lineage>
        <taxon>Bacteria</taxon>
        <taxon>Bacillati</taxon>
        <taxon>Bacillota</taxon>
        <taxon>Clostridia</taxon>
        <taxon>Lachnospirales</taxon>
        <taxon>Lachnospiraceae</taxon>
        <taxon>Lachnotalea</taxon>
    </lineage>
</organism>
<dbReference type="UniPathway" id="UPA00076">
    <property type="reaction ID" value="UER00146"/>
</dbReference>
<dbReference type="EMBL" id="NOKA02000009">
    <property type="protein sequence ID" value="RDY31822.1"/>
    <property type="molecule type" value="Genomic_DNA"/>
</dbReference>
<dbReference type="InterPro" id="IPR022841">
    <property type="entry name" value="DKG_kinase_firmi"/>
</dbReference>
<dbReference type="Gene3D" id="3.40.1190.20">
    <property type="match status" value="1"/>
</dbReference>
<evidence type="ECO:0000259" key="7">
    <source>
        <dbReference type="Pfam" id="PF00294"/>
    </source>
</evidence>
<dbReference type="HAMAP" id="MF_01668">
    <property type="entry name" value="IolC"/>
    <property type="match status" value="1"/>
</dbReference>
<keyword evidence="3 6" id="KW-0547">Nucleotide-binding</keyword>
<evidence type="ECO:0000256" key="6">
    <source>
        <dbReference type="HAMAP-Rule" id="MF_01668"/>
    </source>
</evidence>
<dbReference type="GO" id="GO:0005524">
    <property type="term" value="F:ATP binding"/>
    <property type="evidence" value="ECO:0007669"/>
    <property type="project" value="UniProtKB-UniRule"/>
</dbReference>
<dbReference type="PANTHER" id="PTHR43085:SF49">
    <property type="entry name" value="5-DEHYDRO-2-DEOXYGLUCONOKINASE"/>
    <property type="match status" value="1"/>
</dbReference>
<reference evidence="9" key="3">
    <citation type="submission" date="2018-07" db="EMBL/GenBank/DDBJ databases">
        <authorList>
            <person name="Quirk P.G."/>
            <person name="Krulwich T.A."/>
        </authorList>
    </citation>
    <scope>NUCLEOTIDE SEQUENCE</scope>
    <source>
        <strain evidence="9">CCRI-19302</strain>
    </source>
</reference>
<protein>
    <recommendedName>
        <fullName evidence="6">5-dehydro-2-deoxygluconokinase</fullName>
        <ecNumber evidence="6">2.7.1.92</ecNumber>
    </recommendedName>
    <alternativeName>
        <fullName evidence="6">2-deoxy-5-keto-D-gluconate kinase</fullName>
        <shortName evidence="6">DKG kinase</shortName>
    </alternativeName>
</protein>
<proteinExistence type="inferred from homology"/>
<dbReference type="SUPFAM" id="SSF53613">
    <property type="entry name" value="Ribokinase-like"/>
    <property type="match status" value="1"/>
</dbReference>
<evidence type="ECO:0000313" key="10">
    <source>
        <dbReference type="Proteomes" id="UP000216411"/>
    </source>
</evidence>
<comment type="catalytic activity">
    <reaction evidence="6">
        <text>5-dehydro-2-deoxy-D-gluconate + ATP = 6-phospho-5-dehydro-2-deoxy-D-gluconate + ADP + H(+)</text>
        <dbReference type="Rhea" id="RHEA:13497"/>
        <dbReference type="ChEBI" id="CHEBI:15378"/>
        <dbReference type="ChEBI" id="CHEBI:16669"/>
        <dbReference type="ChEBI" id="CHEBI:30616"/>
        <dbReference type="ChEBI" id="CHEBI:57949"/>
        <dbReference type="ChEBI" id="CHEBI:456216"/>
        <dbReference type="EC" id="2.7.1.92"/>
    </reaction>
</comment>
<dbReference type="GO" id="GO:0047590">
    <property type="term" value="F:5-dehydro-2-deoxygluconokinase activity"/>
    <property type="evidence" value="ECO:0007669"/>
    <property type="project" value="UniProtKB-UniRule"/>
</dbReference>
<dbReference type="PANTHER" id="PTHR43085">
    <property type="entry name" value="HEXOKINASE FAMILY MEMBER"/>
    <property type="match status" value="1"/>
</dbReference>
<dbReference type="InterPro" id="IPR023314">
    <property type="entry name" value="Myo_inos_IolC-like_sf"/>
</dbReference>
<comment type="function">
    <text evidence="6">Catalyzes the phosphorylation of 5-dehydro-2-deoxy-D-gluconate (2-deoxy-5-keto-D-gluconate or DKG) to 6-phospho-5-dehydro-2-deoxy-D-gluconate (DKGP).</text>
</comment>